<dbReference type="InterPro" id="IPR005062">
    <property type="entry name" value="SAC3/GANP/THP3_conserved"/>
</dbReference>
<reference evidence="3" key="1">
    <citation type="journal article" date="2023" name="BMC Genomics">
        <title>Chromosome-level genome assemblies of Cutaneotrichosporon spp. (Trichosporonales, Basidiomycota) reveal imbalanced evolution between nucleotide sequences and chromosome synteny.</title>
        <authorList>
            <person name="Kobayashi Y."/>
            <person name="Kayamori A."/>
            <person name="Aoki K."/>
            <person name="Shiwa Y."/>
            <person name="Matsutani M."/>
            <person name="Fujita N."/>
            <person name="Sugita T."/>
            <person name="Iwasaki W."/>
            <person name="Tanaka N."/>
            <person name="Takashima M."/>
        </authorList>
    </citation>
    <scope>NUCLEOTIDE SEQUENCE</scope>
    <source>
        <strain evidence="3">HIS016</strain>
    </source>
</reference>
<dbReference type="GO" id="GO:0005634">
    <property type="term" value="C:nucleus"/>
    <property type="evidence" value="ECO:0007669"/>
    <property type="project" value="TreeGrafter"/>
</dbReference>
<dbReference type="PANTHER" id="PTHR12436:SF4">
    <property type="entry name" value="LEUKOCYTE RECEPTOR CLUSTER MEMBER 8"/>
    <property type="match status" value="1"/>
</dbReference>
<dbReference type="PANTHER" id="PTHR12436">
    <property type="entry name" value="80 KDA MCM3-ASSOCIATED PROTEIN"/>
    <property type="match status" value="1"/>
</dbReference>
<protein>
    <recommendedName>
        <fullName evidence="2">PCI domain-containing protein</fullName>
    </recommendedName>
</protein>
<accession>A0AAD3YE65</accession>
<organism evidence="3 4">
    <name type="scientific">Cutaneotrichosporon spelunceum</name>
    <dbReference type="NCBI Taxonomy" id="1672016"/>
    <lineage>
        <taxon>Eukaryota</taxon>
        <taxon>Fungi</taxon>
        <taxon>Dikarya</taxon>
        <taxon>Basidiomycota</taxon>
        <taxon>Agaricomycotina</taxon>
        <taxon>Tremellomycetes</taxon>
        <taxon>Trichosporonales</taxon>
        <taxon>Trichosporonaceae</taxon>
        <taxon>Cutaneotrichosporon</taxon>
    </lineage>
</organism>
<dbReference type="InterPro" id="IPR000717">
    <property type="entry name" value="PCI_dom"/>
</dbReference>
<feature type="region of interest" description="Disordered" evidence="1">
    <location>
        <begin position="79"/>
        <end position="147"/>
    </location>
</feature>
<dbReference type="EMBL" id="BTCM01000006">
    <property type="protein sequence ID" value="GMK58838.1"/>
    <property type="molecule type" value="Genomic_DNA"/>
</dbReference>
<name>A0AAD3YE65_9TREE</name>
<evidence type="ECO:0000259" key="2">
    <source>
        <dbReference type="PROSITE" id="PS50250"/>
    </source>
</evidence>
<comment type="caution">
    <text evidence="3">The sequence shown here is derived from an EMBL/GenBank/DDBJ whole genome shotgun (WGS) entry which is preliminary data.</text>
</comment>
<reference evidence="3" key="2">
    <citation type="submission" date="2023-06" db="EMBL/GenBank/DDBJ databases">
        <authorList>
            <person name="Kobayashi Y."/>
            <person name="Kayamori A."/>
            <person name="Aoki K."/>
            <person name="Shiwa Y."/>
            <person name="Fujita N."/>
            <person name="Sugita T."/>
            <person name="Iwasaki W."/>
            <person name="Tanaka N."/>
            <person name="Takashima M."/>
        </authorList>
    </citation>
    <scope>NUCLEOTIDE SEQUENCE</scope>
    <source>
        <strain evidence="3">HIS016</strain>
    </source>
</reference>
<evidence type="ECO:0000313" key="4">
    <source>
        <dbReference type="Proteomes" id="UP001222932"/>
    </source>
</evidence>
<keyword evidence="4" id="KW-1185">Reference proteome</keyword>
<proteinExistence type="predicted"/>
<evidence type="ECO:0000313" key="3">
    <source>
        <dbReference type="EMBL" id="GMK58838.1"/>
    </source>
</evidence>
<gene>
    <name evidence="3" type="ORF">CspeluHIS016_0602800</name>
</gene>
<sequence>MSSGSAWPPALKDWVQDCLSRATSSANKADVNAELKQILFDAHRLGTLHTTDWATMKLKALEPKAPTIVKPVHHQSYPFLSAPTNNNTKIATKKEKKSKKRKGEISDGFPSAYKFESEEEKAAKQRRLERFNNPTPPSNSNGAGLHATGTALWFPDSHGKGVLSTRLAPRQVGHSKFSNFGYEPEVAEVDPVSWRWATVADDLNVMDWDLHTIRGTSTRLEKSYLRLTSEPNPADVRPLPVLKQTLALLKKKWKENRNYAYALDQFKSVRQDLTVQRIKNEFTVEVYEIHARIALEAKDLGEYNQCQSMLRQLYELGLGGHPLEFLSYRIMYLLHTRNRSDLGVLLGQLSPGQKADPGVAHALATARALATSNYSKFFELFLHAPNMSGYIMDHFVERERAQALAVMSKAYFTLPLAYLTHALAFENDEEADEFLASHKAAIYVTPPRDPADPWKPIAPVPLSERMWDAKKAHAACAQGVEKYRVVDLKGQVD</sequence>
<dbReference type="Proteomes" id="UP001222932">
    <property type="component" value="Unassembled WGS sequence"/>
</dbReference>
<dbReference type="Gene3D" id="1.25.40.990">
    <property type="match status" value="1"/>
</dbReference>
<evidence type="ECO:0000256" key="1">
    <source>
        <dbReference type="SAM" id="MobiDB-lite"/>
    </source>
</evidence>
<dbReference type="Pfam" id="PF03399">
    <property type="entry name" value="SAC3_GANP"/>
    <property type="match status" value="1"/>
</dbReference>
<dbReference type="PROSITE" id="PS50250">
    <property type="entry name" value="PCI"/>
    <property type="match status" value="1"/>
</dbReference>
<dbReference type="InterPro" id="IPR045107">
    <property type="entry name" value="SAC3/GANP/THP3"/>
</dbReference>
<feature type="compositionally biased region" description="Basic and acidic residues" evidence="1">
    <location>
        <begin position="120"/>
        <end position="130"/>
    </location>
</feature>
<dbReference type="AlphaFoldDB" id="A0AAD3YE65"/>
<feature type="domain" description="PCI" evidence="2">
    <location>
        <begin position="278"/>
        <end position="490"/>
    </location>
</feature>